<name>A0A5N4BVU8_9FLAO</name>
<comment type="caution">
    <text evidence="1">The sequence shown here is derived from an EMBL/GenBank/DDBJ whole genome shotgun (WGS) entry which is preliminary data.</text>
</comment>
<dbReference type="Proteomes" id="UP000326384">
    <property type="component" value="Unassembled WGS sequence"/>
</dbReference>
<protein>
    <submittedName>
        <fullName evidence="1">Uncharacterized protein</fullName>
    </submittedName>
</protein>
<dbReference type="InterPro" id="IPR058702">
    <property type="entry name" value="MafI2-like"/>
</dbReference>
<organism evidence="1 2">
    <name type="scientific">Chryseobacterium viscerum</name>
    <dbReference type="NCBI Taxonomy" id="1037377"/>
    <lineage>
        <taxon>Bacteria</taxon>
        <taxon>Pseudomonadati</taxon>
        <taxon>Bacteroidota</taxon>
        <taxon>Flavobacteriia</taxon>
        <taxon>Flavobacteriales</taxon>
        <taxon>Weeksellaceae</taxon>
        <taxon>Chryseobacterium group</taxon>
        <taxon>Chryseobacterium</taxon>
    </lineage>
</organism>
<evidence type="ECO:0000313" key="1">
    <source>
        <dbReference type="EMBL" id="KAB1232564.1"/>
    </source>
</evidence>
<accession>A0A5N4BVU8</accession>
<evidence type="ECO:0000313" key="2">
    <source>
        <dbReference type="Proteomes" id="UP000326384"/>
    </source>
</evidence>
<dbReference type="EMBL" id="VTPV01000001">
    <property type="protein sequence ID" value="KAB1232564.1"/>
    <property type="molecule type" value="Genomic_DNA"/>
</dbReference>
<dbReference type="Pfam" id="PF26541">
    <property type="entry name" value="MafI2"/>
    <property type="match status" value="1"/>
</dbReference>
<gene>
    <name evidence="1" type="ORF">F8D52_02040</name>
</gene>
<dbReference type="RefSeq" id="WP_152288798.1">
    <property type="nucleotide sequence ID" value="NZ_VTPV01000001.1"/>
</dbReference>
<proteinExistence type="predicted"/>
<reference evidence="1 2" key="1">
    <citation type="journal article" date="2019" name="Stand. Genomic Sci.">
        <title>Draft Whole-Genome Sequence of a Novel Chryseobacterium viscerum Strain Isolated from Fresh Water at Dripping Springs, New Mexico.</title>
        <authorList>
            <person name="Kyndt J.A."/>
            <person name="Moore T.C."/>
        </authorList>
    </citation>
    <scope>NUCLEOTIDE SEQUENCE [LARGE SCALE GENOMIC DNA]</scope>
    <source>
        <strain evidence="1 2">DPS</strain>
    </source>
</reference>
<sequence>MNNKIEFRKDVLISIQRALWGMIYPEIRAIAVGYNGIEKLKVICYLDREPIEDDYENISEVTAEVCSDINFVEVEELCVYTNEPFTKLDNLISWVYIRKEV</sequence>
<keyword evidence="2" id="KW-1185">Reference proteome</keyword>